<reference evidence="1 2" key="1">
    <citation type="submission" date="2018-03" db="EMBL/GenBank/DDBJ databases">
        <title>Genome sequence of Clostridium thermopalmarium DSM 5974.</title>
        <authorList>
            <person name="Poehlein A."/>
            <person name="Daniel R."/>
        </authorList>
    </citation>
    <scope>NUCLEOTIDE SEQUENCE [LARGE SCALE GENOMIC DNA]</scope>
    <source>
        <strain evidence="1 2">DSM 5974</strain>
    </source>
</reference>
<sequence length="57" mass="6961">MKIGEILREKQPKEYKKLRNEQNTIKKHEHFSTREIEELMYHSCYKRSKGGALRQIK</sequence>
<gene>
    <name evidence="1" type="ORF">CPAL_19910</name>
</gene>
<protein>
    <submittedName>
        <fullName evidence="1">Uncharacterized protein</fullName>
    </submittedName>
</protein>
<dbReference type="RefSeq" id="WP_165815321.1">
    <property type="nucleotide sequence ID" value="NZ_PVXN01000053.1"/>
</dbReference>
<dbReference type="Proteomes" id="UP000239614">
    <property type="component" value="Unassembled WGS sequence"/>
</dbReference>
<organism evidence="1 2">
    <name type="scientific">Clostridium thermopalmarium DSM 5974</name>
    <dbReference type="NCBI Taxonomy" id="1121340"/>
    <lineage>
        <taxon>Bacteria</taxon>
        <taxon>Bacillati</taxon>
        <taxon>Bacillota</taxon>
        <taxon>Clostridia</taxon>
        <taxon>Eubacteriales</taxon>
        <taxon>Clostridiaceae</taxon>
        <taxon>Clostridium</taxon>
    </lineage>
</organism>
<proteinExistence type="predicted"/>
<comment type="caution">
    <text evidence="1">The sequence shown here is derived from an EMBL/GenBank/DDBJ whole genome shotgun (WGS) entry which is preliminary data.</text>
</comment>
<accession>A0A2T0APS6</accession>
<keyword evidence="2" id="KW-1185">Reference proteome</keyword>
<evidence type="ECO:0000313" key="2">
    <source>
        <dbReference type="Proteomes" id="UP000239614"/>
    </source>
</evidence>
<evidence type="ECO:0000313" key="1">
    <source>
        <dbReference type="EMBL" id="PRR70901.1"/>
    </source>
</evidence>
<name>A0A2T0APS6_9CLOT</name>
<dbReference type="AlphaFoldDB" id="A0A2T0APS6"/>
<dbReference type="EMBL" id="PVXN01000053">
    <property type="protein sequence ID" value="PRR70901.1"/>
    <property type="molecule type" value="Genomic_DNA"/>
</dbReference>